<dbReference type="EMBL" id="FQUL01000007">
    <property type="protein sequence ID" value="SHE48472.1"/>
    <property type="molecule type" value="Genomic_DNA"/>
</dbReference>
<organism evidence="2 3">
    <name type="scientific">Ferrithrix thermotolerans DSM 19514</name>
    <dbReference type="NCBI Taxonomy" id="1121881"/>
    <lineage>
        <taxon>Bacteria</taxon>
        <taxon>Bacillati</taxon>
        <taxon>Actinomycetota</taxon>
        <taxon>Acidimicrobiia</taxon>
        <taxon>Acidimicrobiales</taxon>
        <taxon>Acidimicrobiaceae</taxon>
        <taxon>Ferrithrix</taxon>
    </lineage>
</organism>
<dbReference type="PANTHER" id="PTHR16128:SF5">
    <property type="entry name" value="FAD_NAD(P)-BINDING OXIDOREDUCTASE FAMILY PROTEIN"/>
    <property type="match status" value="1"/>
</dbReference>
<dbReference type="GO" id="GO:0016491">
    <property type="term" value="F:oxidoreductase activity"/>
    <property type="evidence" value="ECO:0007669"/>
    <property type="project" value="InterPro"/>
</dbReference>
<dbReference type="RefSeq" id="WP_072788847.1">
    <property type="nucleotide sequence ID" value="NZ_FQUL01000007.1"/>
</dbReference>
<evidence type="ECO:0000313" key="2">
    <source>
        <dbReference type="EMBL" id="SHE48472.1"/>
    </source>
</evidence>
<dbReference type="Gene3D" id="3.90.660.10">
    <property type="match status" value="1"/>
</dbReference>
<evidence type="ECO:0000313" key="3">
    <source>
        <dbReference type="Proteomes" id="UP000184295"/>
    </source>
</evidence>
<dbReference type="AlphaFoldDB" id="A0A1M4TVH2"/>
<feature type="domain" description="Amine oxidase" evidence="1">
    <location>
        <begin position="90"/>
        <end position="321"/>
    </location>
</feature>
<dbReference type="PANTHER" id="PTHR16128">
    <property type="entry name" value="FAD/NAD(P)-BINDING OXIDOREDUCTASE FAMILY PROTEIN"/>
    <property type="match status" value="1"/>
</dbReference>
<keyword evidence="3" id="KW-1185">Reference proteome</keyword>
<evidence type="ECO:0000259" key="1">
    <source>
        <dbReference type="Pfam" id="PF01593"/>
    </source>
</evidence>
<dbReference type="STRING" id="1121881.SAMN02745225_00735"/>
<dbReference type="InterPro" id="IPR036188">
    <property type="entry name" value="FAD/NAD-bd_sf"/>
</dbReference>
<sequence length="328" mass="35857">MHGVKKLDAVVVGGGMSGVSAARRLKEAGLLVRVVDKGVSLGGRMATRRVAGGLADHGAQFITVRSDEFQSLVDRLYSVGQIKIWHFGWERERDGFPRYVGTKGMNSLLRSVGDGLDFTTGFRASSVKVMKDGSYKVFSDDGRSFSADTVLVTTPLPQALQIVSDLDTASLDELSVAYHSTVAVIAPNFTGKLPNGLGAVKFTDFDKVAIVVDNAQKGISEVPVLTVHFGHEMSARLFDLEDYEVLEACDAALATYEISIDTEVAQVKRWRYATPQRLLPSRFLELNVDKARYPVFFSGDAFLESRVEGAYLSGYWASAKMIDVLRGR</sequence>
<gene>
    <name evidence="2" type="ORF">SAMN02745225_00735</name>
</gene>
<dbReference type="Pfam" id="PF01593">
    <property type="entry name" value="Amino_oxidase"/>
    <property type="match status" value="1"/>
</dbReference>
<dbReference type="Pfam" id="PF13450">
    <property type="entry name" value="NAD_binding_8"/>
    <property type="match status" value="1"/>
</dbReference>
<dbReference type="SUPFAM" id="SSF51905">
    <property type="entry name" value="FAD/NAD(P)-binding domain"/>
    <property type="match status" value="1"/>
</dbReference>
<dbReference type="OrthoDB" id="5792777at2"/>
<reference evidence="3" key="1">
    <citation type="submission" date="2016-11" db="EMBL/GenBank/DDBJ databases">
        <authorList>
            <person name="Varghese N."/>
            <person name="Submissions S."/>
        </authorList>
    </citation>
    <scope>NUCLEOTIDE SEQUENCE [LARGE SCALE GENOMIC DNA]</scope>
    <source>
        <strain evidence="3">DSM 19514</strain>
    </source>
</reference>
<protein>
    <recommendedName>
        <fullName evidence="1">Amine oxidase domain-containing protein</fullName>
    </recommendedName>
</protein>
<accession>A0A1M4TVH2</accession>
<dbReference type="Proteomes" id="UP000184295">
    <property type="component" value="Unassembled WGS sequence"/>
</dbReference>
<dbReference type="InterPro" id="IPR002937">
    <property type="entry name" value="Amino_oxidase"/>
</dbReference>
<name>A0A1M4TVH2_9ACTN</name>
<proteinExistence type="predicted"/>
<dbReference type="Gene3D" id="3.50.50.60">
    <property type="entry name" value="FAD/NAD(P)-binding domain"/>
    <property type="match status" value="1"/>
</dbReference>